<accession>A0AAW0FVN6</accession>
<dbReference type="Proteomes" id="UP001385951">
    <property type="component" value="Unassembled WGS sequence"/>
</dbReference>
<proteinExistence type="predicted"/>
<protein>
    <recommendedName>
        <fullName evidence="3">Maturase K</fullName>
    </recommendedName>
</protein>
<comment type="caution">
    <text evidence="1">The sequence shown here is derived from an EMBL/GenBank/DDBJ whole genome shotgun (WGS) entry which is preliminary data.</text>
</comment>
<keyword evidence="2" id="KW-1185">Reference proteome</keyword>
<name>A0AAW0FVN6_9APHY</name>
<reference evidence="1 2" key="1">
    <citation type="submission" date="2022-09" db="EMBL/GenBank/DDBJ databases">
        <authorList>
            <person name="Palmer J.M."/>
        </authorList>
    </citation>
    <scope>NUCLEOTIDE SEQUENCE [LARGE SCALE GENOMIC DNA]</scope>
    <source>
        <strain evidence="1 2">DSM 7382</strain>
    </source>
</reference>
<dbReference type="EMBL" id="JASBNA010000022">
    <property type="protein sequence ID" value="KAK7684956.1"/>
    <property type="molecule type" value="Genomic_DNA"/>
</dbReference>
<dbReference type="AlphaFoldDB" id="A0AAW0FVN6"/>
<evidence type="ECO:0000313" key="1">
    <source>
        <dbReference type="EMBL" id="KAK7684956.1"/>
    </source>
</evidence>
<gene>
    <name evidence="1" type="ORF">QCA50_011791</name>
</gene>
<evidence type="ECO:0000313" key="2">
    <source>
        <dbReference type="Proteomes" id="UP001385951"/>
    </source>
</evidence>
<sequence>MHLFTNVALSSQYLPTFERALRNDRHLLSLTNVLNIYCDPPLPISSLLITHRFQNLKILTARRLNLVREHTWLSRPQLSHSIVELYLWEVRDRKVSRLIRFINSFHSLEALTIFFTSTSLEYTGQILPKPAHIPTRSRQNLILDLVPGVSTLIGWLLKAESYLAYTEHLSLTCKGFRDKTKFRSCFEGVEELLHHCSATVEHLGVDLIRVSMIDEISDLFHLEAFL</sequence>
<evidence type="ECO:0008006" key="3">
    <source>
        <dbReference type="Google" id="ProtNLM"/>
    </source>
</evidence>
<organism evidence="1 2">
    <name type="scientific">Cerrena zonata</name>
    <dbReference type="NCBI Taxonomy" id="2478898"/>
    <lineage>
        <taxon>Eukaryota</taxon>
        <taxon>Fungi</taxon>
        <taxon>Dikarya</taxon>
        <taxon>Basidiomycota</taxon>
        <taxon>Agaricomycotina</taxon>
        <taxon>Agaricomycetes</taxon>
        <taxon>Polyporales</taxon>
        <taxon>Cerrenaceae</taxon>
        <taxon>Cerrena</taxon>
    </lineage>
</organism>